<name>A0ABD0KIK1_9CAEN</name>
<dbReference type="Proteomes" id="UP001519460">
    <property type="component" value="Unassembled WGS sequence"/>
</dbReference>
<proteinExistence type="predicted"/>
<evidence type="ECO:0000313" key="1">
    <source>
        <dbReference type="EMBL" id="KAK7487005.1"/>
    </source>
</evidence>
<accession>A0ABD0KIK1</accession>
<evidence type="ECO:0000313" key="2">
    <source>
        <dbReference type="Proteomes" id="UP001519460"/>
    </source>
</evidence>
<dbReference type="EMBL" id="JACVVK020000170">
    <property type="protein sequence ID" value="KAK7487005.1"/>
    <property type="molecule type" value="Genomic_DNA"/>
</dbReference>
<protein>
    <submittedName>
        <fullName evidence="1">Uncharacterized protein</fullName>
    </submittedName>
</protein>
<organism evidence="1 2">
    <name type="scientific">Batillaria attramentaria</name>
    <dbReference type="NCBI Taxonomy" id="370345"/>
    <lineage>
        <taxon>Eukaryota</taxon>
        <taxon>Metazoa</taxon>
        <taxon>Spiralia</taxon>
        <taxon>Lophotrochozoa</taxon>
        <taxon>Mollusca</taxon>
        <taxon>Gastropoda</taxon>
        <taxon>Caenogastropoda</taxon>
        <taxon>Sorbeoconcha</taxon>
        <taxon>Cerithioidea</taxon>
        <taxon>Batillariidae</taxon>
        <taxon>Batillaria</taxon>
    </lineage>
</organism>
<reference evidence="1 2" key="1">
    <citation type="journal article" date="2023" name="Sci. Data">
        <title>Genome assembly of the Korean intertidal mud-creeper Batillaria attramentaria.</title>
        <authorList>
            <person name="Patra A.K."/>
            <person name="Ho P.T."/>
            <person name="Jun S."/>
            <person name="Lee S.J."/>
            <person name="Kim Y."/>
            <person name="Won Y.J."/>
        </authorList>
    </citation>
    <scope>NUCLEOTIDE SEQUENCE [LARGE SCALE GENOMIC DNA]</scope>
    <source>
        <strain evidence="1">Wonlab-2016</strain>
    </source>
</reference>
<dbReference type="AlphaFoldDB" id="A0ABD0KIK1"/>
<sequence length="86" mass="9719">MRRGDYSVSEKAAFCDIVFSWKFPHLSLVLFFVRSGSPKPRGTTSVFSRSVNIKNHERRDHEQESVIPLTHSKDGVRGVRSVTSVA</sequence>
<comment type="caution">
    <text evidence="1">The sequence shown here is derived from an EMBL/GenBank/DDBJ whole genome shotgun (WGS) entry which is preliminary data.</text>
</comment>
<keyword evidence="2" id="KW-1185">Reference proteome</keyword>
<gene>
    <name evidence="1" type="ORF">BaRGS_00021675</name>
</gene>